<dbReference type="STRING" id="1457250.GCA_000755225_01406"/>
<dbReference type="GeneID" id="39847701"/>
<evidence type="ECO:0000313" key="3">
    <source>
        <dbReference type="Proteomes" id="UP000296706"/>
    </source>
</evidence>
<keyword evidence="1" id="KW-0472">Membrane</keyword>
<gene>
    <name evidence="2" type="ORF">DV733_07510</name>
</gene>
<dbReference type="AlphaFoldDB" id="A0A4D6HBV1"/>
<proteinExistence type="predicted"/>
<keyword evidence="3" id="KW-1185">Reference proteome</keyword>
<feature type="transmembrane region" description="Helical" evidence="1">
    <location>
        <begin position="38"/>
        <end position="59"/>
    </location>
</feature>
<keyword evidence="1" id="KW-0812">Transmembrane</keyword>
<feature type="transmembrane region" description="Helical" evidence="1">
    <location>
        <begin position="12"/>
        <end position="32"/>
    </location>
</feature>
<dbReference type="Proteomes" id="UP000296706">
    <property type="component" value="Chromosome"/>
</dbReference>
<reference evidence="2 3" key="1">
    <citation type="journal article" date="2019" name="Nat. Commun.">
        <title>A new type of DNA phosphorothioation-based antiviral system in archaea.</title>
        <authorList>
            <person name="Xiong L."/>
            <person name="Liu S."/>
            <person name="Chen S."/>
            <person name="Xiao Y."/>
            <person name="Zhu B."/>
            <person name="Gao Y."/>
            <person name="Zhang Y."/>
            <person name="Chen B."/>
            <person name="Luo J."/>
            <person name="Deng Z."/>
            <person name="Chen X."/>
            <person name="Wang L."/>
            <person name="Chen S."/>
        </authorList>
    </citation>
    <scope>NUCLEOTIDE SEQUENCE [LARGE SCALE GENOMIC DNA]</scope>
    <source>
        <strain evidence="2 3">CBA1105</strain>
    </source>
</reference>
<sequence>MADRSQYKEALPHYAAAILLMFGALGLVNILFGDVGFAIEAVIAIVVATVYFMAVRWLGYAPRMWQ</sequence>
<dbReference type="KEGG" id="hsn:DV733_07510"/>
<accession>A0A4D6HBV1</accession>
<dbReference type="RefSeq" id="WP_049995290.1">
    <property type="nucleotide sequence ID" value="NZ_CP031310.1"/>
</dbReference>
<keyword evidence="1" id="KW-1133">Transmembrane helix</keyword>
<dbReference type="EMBL" id="CP031310">
    <property type="protein sequence ID" value="QCC51095.1"/>
    <property type="molecule type" value="Genomic_DNA"/>
</dbReference>
<organism evidence="2 3">
    <name type="scientific">Halapricum salinum</name>
    <dbReference type="NCBI Taxonomy" id="1457250"/>
    <lineage>
        <taxon>Archaea</taxon>
        <taxon>Methanobacteriati</taxon>
        <taxon>Methanobacteriota</taxon>
        <taxon>Stenosarchaea group</taxon>
        <taxon>Halobacteria</taxon>
        <taxon>Halobacteriales</taxon>
        <taxon>Haloarculaceae</taxon>
        <taxon>Halapricum</taxon>
    </lineage>
</organism>
<evidence type="ECO:0000256" key="1">
    <source>
        <dbReference type="SAM" id="Phobius"/>
    </source>
</evidence>
<protein>
    <submittedName>
        <fullName evidence="2">Uncharacterized protein</fullName>
    </submittedName>
</protein>
<name>A0A4D6HBV1_9EURY</name>
<evidence type="ECO:0000313" key="2">
    <source>
        <dbReference type="EMBL" id="QCC51095.1"/>
    </source>
</evidence>